<feature type="region of interest" description="Disordered" evidence="1">
    <location>
        <begin position="407"/>
        <end position="431"/>
    </location>
</feature>
<feature type="compositionally biased region" description="Low complexity" evidence="1">
    <location>
        <begin position="2422"/>
        <end position="2452"/>
    </location>
</feature>
<dbReference type="InterPro" id="IPR008984">
    <property type="entry name" value="SMAD_FHA_dom_sf"/>
</dbReference>
<feature type="compositionally biased region" description="Low complexity" evidence="1">
    <location>
        <begin position="2182"/>
        <end position="2196"/>
    </location>
</feature>
<comment type="caution">
    <text evidence="3">The sequence shown here is derived from an EMBL/GenBank/DDBJ whole genome shotgun (WGS) entry which is preliminary data.</text>
</comment>
<feature type="region of interest" description="Disordered" evidence="1">
    <location>
        <begin position="2132"/>
        <end position="2221"/>
    </location>
</feature>
<feature type="region of interest" description="Disordered" evidence="1">
    <location>
        <begin position="2494"/>
        <end position="2603"/>
    </location>
</feature>
<feature type="region of interest" description="Disordered" evidence="1">
    <location>
        <begin position="1304"/>
        <end position="1323"/>
    </location>
</feature>
<feature type="region of interest" description="Disordered" evidence="1">
    <location>
        <begin position="1133"/>
        <end position="1152"/>
    </location>
</feature>
<dbReference type="Proteomes" id="UP000751190">
    <property type="component" value="Unassembled WGS sequence"/>
</dbReference>
<feature type="region of interest" description="Disordered" evidence="1">
    <location>
        <begin position="1019"/>
        <end position="1038"/>
    </location>
</feature>
<feature type="compositionally biased region" description="Low complexity" evidence="1">
    <location>
        <begin position="314"/>
        <end position="337"/>
    </location>
</feature>
<dbReference type="OrthoDB" id="6288785at2759"/>
<feature type="compositionally biased region" description="Low complexity" evidence="1">
    <location>
        <begin position="2001"/>
        <end position="2011"/>
    </location>
</feature>
<feature type="compositionally biased region" description="Basic and acidic residues" evidence="1">
    <location>
        <begin position="2291"/>
        <end position="2301"/>
    </location>
</feature>
<feature type="region of interest" description="Disordered" evidence="1">
    <location>
        <begin position="1961"/>
        <end position="2032"/>
    </location>
</feature>
<evidence type="ECO:0000259" key="2">
    <source>
        <dbReference type="PROSITE" id="PS50006"/>
    </source>
</evidence>
<feature type="domain" description="FHA" evidence="2">
    <location>
        <begin position="47"/>
        <end position="97"/>
    </location>
</feature>
<name>A0A8J5XEF9_DIALT</name>
<dbReference type="EMBL" id="JAGTXO010000006">
    <property type="protein sequence ID" value="KAG8467246.1"/>
    <property type="molecule type" value="Genomic_DNA"/>
</dbReference>
<dbReference type="Pfam" id="PF00498">
    <property type="entry name" value="FHA"/>
    <property type="match status" value="1"/>
</dbReference>
<feature type="compositionally biased region" description="Polar residues" evidence="1">
    <location>
        <begin position="496"/>
        <end position="508"/>
    </location>
</feature>
<keyword evidence="4" id="KW-1185">Reference proteome</keyword>
<dbReference type="OMA" id="CKQMTPA"/>
<feature type="region of interest" description="Disordered" evidence="1">
    <location>
        <begin position="1418"/>
        <end position="1438"/>
    </location>
</feature>
<evidence type="ECO:0000313" key="3">
    <source>
        <dbReference type="EMBL" id="KAG8467246.1"/>
    </source>
</evidence>
<feature type="compositionally biased region" description="Low complexity" evidence="1">
    <location>
        <begin position="2339"/>
        <end position="2362"/>
    </location>
</feature>
<feature type="region of interest" description="Disordered" evidence="1">
    <location>
        <begin position="584"/>
        <end position="616"/>
    </location>
</feature>
<feature type="region of interest" description="Disordered" evidence="1">
    <location>
        <begin position="2246"/>
        <end position="2265"/>
    </location>
</feature>
<feature type="compositionally biased region" description="Low complexity" evidence="1">
    <location>
        <begin position="1972"/>
        <end position="1991"/>
    </location>
</feature>
<feature type="compositionally biased region" description="Low complexity" evidence="1">
    <location>
        <begin position="2322"/>
        <end position="2332"/>
    </location>
</feature>
<feature type="region of interest" description="Disordered" evidence="1">
    <location>
        <begin position="203"/>
        <end position="282"/>
    </location>
</feature>
<feature type="region of interest" description="Disordered" evidence="1">
    <location>
        <begin position="1540"/>
        <end position="1567"/>
    </location>
</feature>
<feature type="compositionally biased region" description="Low complexity" evidence="1">
    <location>
        <begin position="2512"/>
        <end position="2533"/>
    </location>
</feature>
<feature type="region of interest" description="Disordered" evidence="1">
    <location>
        <begin position="484"/>
        <end position="519"/>
    </location>
</feature>
<dbReference type="PROSITE" id="PS50006">
    <property type="entry name" value="FHA_DOMAIN"/>
    <property type="match status" value="1"/>
</dbReference>
<dbReference type="Gene3D" id="2.60.200.20">
    <property type="match status" value="1"/>
</dbReference>
<protein>
    <recommendedName>
        <fullName evidence="2">FHA domain-containing protein</fullName>
    </recommendedName>
</protein>
<sequence>MDILAVGDAQAGLAPNAHASELMPKCWITYLKRNGAEGGKMPITNSLVLGRGAECDVAIHLPDVELKHVQLTVDDTGSVWLDHFGKPDTTTLNGTSVSRRTRVMHEDEMRIRGRIFRFTIQGAAREQTEVRRAAKASPQAGPTRSPLQGGRNRILAESPQRGASMHAMDGQENGLARGTPRGVHGGGLGCTLSGGLARHTMDPCAPAEDLGEPVAPSPRATTLSNPLAADRTRGAPPRVELIEQLKSRRANQPADGVRPTSRQPPAASAQPKLSGTRGAGAEASSVIDELSLAMHKRRHLLSPADSDEASPTLATVQAQAGAPAPAPVPAKQGAAEPAGAAAVERAAACPVPTPSSLRAKKTAARIPSSVAAPMGDASAPAAPPVATPSEPIVSVAQQSPARALAAKPCAGGCSDGGGSDGASPREAGDEAEDDVTIDIADLLNAIDTADSPAPLATSRAEDTPSRANGAIGALALGLSSTPVANPMPSGAARATPSRSRALGSTVSARKNPLPPATPSEAAARYLVDSSASAVLQVERALCPSPALPAPSPSQKPSCEPPSAACDSPPVPVALHAALAAVRQPTPLKAPSSELASARRNKGNNVRRESVDGSPNLITFDQTLYGPLAAARTLVSTPVMLQPPPPRHTPQSTAANPPPSLLAAFSAVSAGSPALVQKRAAVNTPVAPALLHDFTASVSKVGAPPSLLRQPTPSKTIGMSILANKTPAALRSGEDDLAASAKRAPLQTPALEGTAHLDIGGSARKAAGVQGSCKQMTPAVHKTPAALRSGEDDLAASAKRAPPQTPALEATAHLDIGGSARKAAGVQGSCKQMTPAVHKTPAALRSGEDDLAASAKRAPPQTPALEATAHLDIGGSARKAAGAQGSCKQMTPAVHKTPAALRSGEDDLAASAKRAPPQTPVLEATAHLDIGGSARKAAGVQGSCKQMTPAVHKTPAALRSGEDDLAASAKRAPPQTPALEATAHLDIGGSARKAAGAQGSCKQMTPAVHKTPAALRSGEDDLAASAKRAPPQTPALEGTAHLDIGGSARKAAGAQGSCKQMTPAVHKTPAALRSGEDDLAASAKRAPPQTPALEGTAHLDIGGSARKAAGAQGSCKQMTPAVHKTPAALRSGEDDLAASAKRAPPQTPALEGTAHMDIGGSARKAAGAQGSCKQMTPAVHKTPAALRSGEDDLAASAKRAPPQTPALEATAHLDIGGSARKAAGAQGSCKQMTPAVHKTPAALRSGEDDLAASAKRAPPQTPALEATAHLDIGGSARKAAGAQGSCKQMTPAVHKTPAALRSGEDDLAASAKRAPPQTPALEGTAHLDIGGSARKAAGAQGSCKQMTPAVHKTPAALRSGEDDLAASAKRAPPQTPALEATAHLDIGGSARKAAGAQGSCKQMTPAVHKTPAALRSGEDDLAASAKRAPPQTPALEGTAHMDIGGSARKAANVQGSCKQMTPAVHKTPAALRSGEDDLAASAKRAPPQTPALEATAHMDIGGSARKAAGAQGSCKQMTPAVHKTPAALRSGEDDLAASAKRVTVHTPLPGSDQPRRDSDETSLLRHSAAAPESLPRACLINGRVFVWSKADERATPPPPPPRLPVTNQVAHDCTLPIDGAHGVGCGSDGVALSDSPAVSEAASIPDVFSAPTGGERSSLLAFSTALEFAEPRAVGGSVVGTAAHDARDCPTATPRSFVPLPNSSAAVRMPNALAEPIDTQDVDTTLGSPVGVCALSATTPAAGSCARAPSSARFSAVTRGKFTPRVPLEQLAAGASIEGSFTPAAFFSLDATPAADRRVDAAGLPPAIAHGNGAPLDAELELVGTIALADAAGGMDEASLAKFCARGTPMLVAAVALGAQGARERSATRASDSEGAQLLGARLPADVEQAAVRVRLALRAPDPLTGAFECEATFSFRQDNDPRESGALAVSPLPPFPPLHDADVATAPGAAGASVCSTRQIARSAVPSPSPMRATPSSGRRSARAAGSAKAACEQTPMASPAADDAARAGADGVDENVHSHRAQARGTRASIAAHATGSAATCRTARLTSPSPLATRNAVAAEANAAAAKTAQAEAASVHDECVALAQPGEGVRAGADGERPAADEPACDALPQLGLDNLCGVRTVPAADPGAAAEQAVRADGPDAQVAVDSSSTPTQPLDGASSVNAPASVGAKHLQPEAPAPRATRRGAAGAPTPHARGTKRGVQLAEAPSAQPEAQAAAASPEAALLACAHGVAPPTVVGDSAAVGARPASPAPAECGGARGKRHCRRVSFAGSLVTAEHEVLIKKLDRGSSRGAHADDAPDAPLALPAGPTSRRRSMSAQQALEVVQQAAEEEDAAAFAQLPHNGASPSSSQPGPAVQAVDTGAGEQAAAPSDPLDAQPPAEVHAQLQRAQADECTVGSSDPADAQPPVEAQQEVDVSPGAKPAPAADALPAVQAAVEAPAATAPVVNAREQRGKGGKRPRACTVLDAERPPSEQAAVSALDEVPTAPVAKAAGGTEEQVDATVARGSAQPAKRARATAAAKAEVVTPTAGEPPRRATRRAVASAVGGASGDDKPASVDPVELAGAPKPIKRARAPKAAQPEAAADEADVNPRRSTRRRA</sequence>
<feature type="region of interest" description="Disordered" evidence="1">
    <location>
        <begin position="2291"/>
        <end position="2465"/>
    </location>
</feature>
<feature type="compositionally biased region" description="Polar residues" evidence="1">
    <location>
        <begin position="2149"/>
        <end position="2167"/>
    </location>
</feature>
<organism evidence="3 4">
    <name type="scientific">Diacronema lutheri</name>
    <name type="common">Unicellular marine alga</name>
    <name type="synonym">Monochrysis lutheri</name>
    <dbReference type="NCBI Taxonomy" id="2081491"/>
    <lineage>
        <taxon>Eukaryota</taxon>
        <taxon>Haptista</taxon>
        <taxon>Haptophyta</taxon>
        <taxon>Pavlovophyceae</taxon>
        <taxon>Pavlovales</taxon>
        <taxon>Pavlovaceae</taxon>
        <taxon>Diacronema</taxon>
    </lineage>
</organism>
<feature type="compositionally biased region" description="Low complexity" evidence="1">
    <location>
        <begin position="2206"/>
        <end position="2221"/>
    </location>
</feature>
<proteinExistence type="predicted"/>
<feature type="region of interest" description="Disordered" evidence="1">
    <location>
        <begin position="131"/>
        <end position="182"/>
    </location>
</feature>
<feature type="region of interest" description="Disordered" evidence="1">
    <location>
        <begin position="302"/>
        <end position="337"/>
    </location>
</feature>
<feature type="region of interest" description="Disordered" evidence="1">
    <location>
        <begin position="546"/>
        <end position="566"/>
    </location>
</feature>
<reference evidence="3" key="1">
    <citation type="submission" date="2021-05" db="EMBL/GenBank/DDBJ databases">
        <title>The genome of the haptophyte Pavlova lutheri (Diacronema luteri, Pavlovales) - a model for lipid biosynthesis in eukaryotic algae.</title>
        <authorList>
            <person name="Hulatt C.J."/>
            <person name="Posewitz M.C."/>
        </authorList>
    </citation>
    <scope>NUCLEOTIDE SEQUENCE</scope>
    <source>
        <strain evidence="3">NIVA-4/92</strain>
    </source>
</reference>
<gene>
    <name evidence="3" type="ORF">KFE25_000562</name>
</gene>
<dbReference type="InterPro" id="IPR000253">
    <property type="entry name" value="FHA_dom"/>
</dbReference>
<evidence type="ECO:0000256" key="1">
    <source>
        <dbReference type="SAM" id="MobiDB-lite"/>
    </source>
</evidence>
<evidence type="ECO:0000313" key="4">
    <source>
        <dbReference type="Proteomes" id="UP000751190"/>
    </source>
</evidence>
<feature type="compositionally biased region" description="Basic and acidic residues" evidence="1">
    <location>
        <begin position="1552"/>
        <end position="1562"/>
    </location>
</feature>
<feature type="region of interest" description="Disordered" evidence="1">
    <location>
        <begin position="1076"/>
        <end position="1095"/>
    </location>
</feature>
<dbReference type="SUPFAM" id="SSF49879">
    <property type="entry name" value="SMAD/FHA domain"/>
    <property type="match status" value="1"/>
</dbReference>
<accession>A0A8J5XEF9</accession>
<dbReference type="CDD" id="cd22673">
    <property type="entry name" value="FHA_Ki67"/>
    <property type="match status" value="1"/>
</dbReference>